<dbReference type="PROSITE" id="PS51184">
    <property type="entry name" value="JMJC"/>
    <property type="match status" value="1"/>
</dbReference>
<dbReference type="InterPro" id="IPR041667">
    <property type="entry name" value="Cupin_8"/>
</dbReference>
<keyword evidence="1" id="KW-1133">Transmembrane helix</keyword>
<evidence type="ECO:0000313" key="4">
    <source>
        <dbReference type="Proteomes" id="UP000031549"/>
    </source>
</evidence>
<proteinExistence type="predicted"/>
<evidence type="ECO:0000259" key="2">
    <source>
        <dbReference type="PROSITE" id="PS51184"/>
    </source>
</evidence>
<dbReference type="PANTHER" id="PTHR12480">
    <property type="entry name" value="ARGININE DEMETHYLASE AND LYSYL-HYDROXYLASE JMJD"/>
    <property type="match status" value="1"/>
</dbReference>
<dbReference type="SMART" id="SM00558">
    <property type="entry name" value="JmjC"/>
    <property type="match status" value="1"/>
</dbReference>
<dbReference type="Pfam" id="PF13621">
    <property type="entry name" value="Cupin_8"/>
    <property type="match status" value="1"/>
</dbReference>
<accession>A0A846HE99</accession>
<protein>
    <submittedName>
        <fullName evidence="3">Cupin-like domain-containing protein</fullName>
    </submittedName>
</protein>
<organism evidence="3 4">
    <name type="scientific">Hassallia byssoidea VB512170</name>
    <dbReference type="NCBI Taxonomy" id="1304833"/>
    <lineage>
        <taxon>Bacteria</taxon>
        <taxon>Bacillati</taxon>
        <taxon>Cyanobacteriota</taxon>
        <taxon>Cyanophyceae</taxon>
        <taxon>Nostocales</taxon>
        <taxon>Tolypothrichaceae</taxon>
        <taxon>Hassallia</taxon>
    </lineage>
</organism>
<keyword evidence="1" id="KW-0812">Transmembrane</keyword>
<dbReference type="InterPro" id="IPR003347">
    <property type="entry name" value="JmjC_dom"/>
</dbReference>
<dbReference type="GO" id="GO:0043565">
    <property type="term" value="F:sequence-specific DNA binding"/>
    <property type="evidence" value="ECO:0007669"/>
    <property type="project" value="TreeGrafter"/>
</dbReference>
<feature type="transmembrane region" description="Helical" evidence="1">
    <location>
        <begin position="12"/>
        <end position="32"/>
    </location>
</feature>
<sequence length="320" mass="37522">MAIESLSFFDIIKLSFVLITLFVAIRLIVYLLKRMWQKNKCKLVWTSIDFVERRSNLSYDEFVQEYASVGKPVIITDVMQDWKAMKKWTLDFFKSHYGSIEHVVKNDKNEDRAFMTIADYIDYMSVKDSDECLYLANWVVSYYPELLEDYKEPVYFSNWFQRLPRKLLQKYEYDNPEIFIGHKGTSVGLHKDPSSCAAWLGLISGRKKIIFFTPEQKDFLHGGKVDAFNPNLEKFPLYAKAKPVEVTLEPGEIIYIPPNWWHQVKNLENSIGMGNIFVNEWNSELVFQSFVEGSSIKGYFLPLILEFPWLSRFMLAVGLL</sequence>
<reference evidence="3 4" key="1">
    <citation type="journal article" date="2015" name="Genome Announc.">
        <title>Draft Genome Sequence of Cyanobacterium Hassallia byssoidea Strain VB512170, Isolated from Monuments in India.</title>
        <authorList>
            <person name="Singh D."/>
            <person name="Chandrababunaidu M.M."/>
            <person name="Panda A."/>
            <person name="Sen D."/>
            <person name="Bhattacharyya S."/>
            <person name="Adhikary S.P."/>
            <person name="Tripathy S."/>
        </authorList>
    </citation>
    <scope>NUCLEOTIDE SEQUENCE [LARGE SCALE GENOMIC DNA]</scope>
    <source>
        <strain evidence="3 4">VB512170</strain>
    </source>
</reference>
<dbReference type="SUPFAM" id="SSF51197">
    <property type="entry name" value="Clavaminate synthase-like"/>
    <property type="match status" value="1"/>
</dbReference>
<keyword evidence="1" id="KW-0472">Membrane</keyword>
<dbReference type="InterPro" id="IPR050910">
    <property type="entry name" value="JMJD6_ArgDemeth/LysHydrox"/>
</dbReference>
<dbReference type="PANTHER" id="PTHR12480:SF6">
    <property type="entry name" value="2-OXOGLUTARATE AND IRON-DEPENDENT OXYGENASE JMJD4"/>
    <property type="match status" value="1"/>
</dbReference>
<evidence type="ECO:0000313" key="3">
    <source>
        <dbReference type="EMBL" id="NEU75702.1"/>
    </source>
</evidence>
<keyword evidence="4" id="KW-1185">Reference proteome</keyword>
<feature type="domain" description="JmjC" evidence="2">
    <location>
        <begin position="141"/>
        <end position="294"/>
    </location>
</feature>
<dbReference type="CDD" id="cd02208">
    <property type="entry name" value="cupin_RmlC-like"/>
    <property type="match status" value="1"/>
</dbReference>
<dbReference type="Proteomes" id="UP000031549">
    <property type="component" value="Unassembled WGS sequence"/>
</dbReference>
<dbReference type="RefSeq" id="WP_039737045.1">
    <property type="nucleotide sequence ID" value="NZ_JTCM02000079.1"/>
</dbReference>
<dbReference type="EMBL" id="JTCM02000079">
    <property type="protein sequence ID" value="NEU75702.1"/>
    <property type="molecule type" value="Genomic_DNA"/>
</dbReference>
<dbReference type="Gene3D" id="2.60.120.650">
    <property type="entry name" value="Cupin"/>
    <property type="match status" value="1"/>
</dbReference>
<dbReference type="GO" id="GO:0045905">
    <property type="term" value="P:positive regulation of translational termination"/>
    <property type="evidence" value="ECO:0007669"/>
    <property type="project" value="TreeGrafter"/>
</dbReference>
<gene>
    <name evidence="3" type="ORF">PI95_024860</name>
</gene>
<evidence type="ECO:0000256" key="1">
    <source>
        <dbReference type="SAM" id="Phobius"/>
    </source>
</evidence>
<comment type="caution">
    <text evidence="3">The sequence shown here is derived from an EMBL/GenBank/DDBJ whole genome shotgun (WGS) entry which is preliminary data.</text>
</comment>
<dbReference type="GO" id="GO:0005737">
    <property type="term" value="C:cytoplasm"/>
    <property type="evidence" value="ECO:0007669"/>
    <property type="project" value="TreeGrafter"/>
</dbReference>
<name>A0A846HE99_9CYAN</name>
<dbReference type="GO" id="GO:0016706">
    <property type="term" value="F:2-oxoglutarate-dependent dioxygenase activity"/>
    <property type="evidence" value="ECO:0007669"/>
    <property type="project" value="TreeGrafter"/>
</dbReference>
<dbReference type="AlphaFoldDB" id="A0A846HE99"/>